<dbReference type="PANTHER" id="PTHR11351:SF31">
    <property type="entry name" value="DESATURASE 1, ISOFORM A-RELATED"/>
    <property type="match status" value="1"/>
</dbReference>
<name>A0A518G6W6_9BACT</name>
<evidence type="ECO:0000256" key="11">
    <source>
        <dbReference type="ARBA" id="ARBA00023160"/>
    </source>
</evidence>
<evidence type="ECO:0000256" key="9">
    <source>
        <dbReference type="ARBA" id="ARBA00023098"/>
    </source>
</evidence>
<keyword evidence="6 13" id="KW-1133">Transmembrane helix</keyword>
<evidence type="ECO:0000256" key="12">
    <source>
        <dbReference type="SAM" id="MobiDB-lite"/>
    </source>
</evidence>
<evidence type="ECO:0000256" key="10">
    <source>
        <dbReference type="ARBA" id="ARBA00023136"/>
    </source>
</evidence>
<evidence type="ECO:0000256" key="6">
    <source>
        <dbReference type="ARBA" id="ARBA00022989"/>
    </source>
</evidence>
<evidence type="ECO:0000313" key="15">
    <source>
        <dbReference type="EMBL" id="QDV24332.1"/>
    </source>
</evidence>
<dbReference type="InterPro" id="IPR015876">
    <property type="entry name" value="Acyl-CoA_DS"/>
</dbReference>
<organism evidence="15 16">
    <name type="scientific">Aureliella helgolandensis</name>
    <dbReference type="NCBI Taxonomy" id="2527968"/>
    <lineage>
        <taxon>Bacteria</taxon>
        <taxon>Pseudomonadati</taxon>
        <taxon>Planctomycetota</taxon>
        <taxon>Planctomycetia</taxon>
        <taxon>Pirellulales</taxon>
        <taxon>Pirellulaceae</taxon>
        <taxon>Aureliella</taxon>
    </lineage>
</organism>
<dbReference type="CDD" id="cd03505">
    <property type="entry name" value="Delta9-FADS-like"/>
    <property type="match status" value="1"/>
</dbReference>
<feature type="compositionally biased region" description="Basic residues" evidence="12">
    <location>
        <begin position="1"/>
        <end position="15"/>
    </location>
</feature>
<keyword evidence="11" id="KW-0275">Fatty acid biosynthesis</keyword>
<evidence type="ECO:0000256" key="3">
    <source>
        <dbReference type="ARBA" id="ARBA00022516"/>
    </source>
</evidence>
<feature type="transmembrane region" description="Helical" evidence="13">
    <location>
        <begin position="85"/>
        <end position="107"/>
    </location>
</feature>
<feature type="domain" description="Fatty acid desaturase" evidence="14">
    <location>
        <begin position="90"/>
        <end position="296"/>
    </location>
</feature>
<dbReference type="InterPro" id="IPR005804">
    <property type="entry name" value="FA_desaturase_dom"/>
</dbReference>
<keyword evidence="9" id="KW-0443">Lipid metabolism</keyword>
<evidence type="ECO:0000259" key="14">
    <source>
        <dbReference type="Pfam" id="PF00487"/>
    </source>
</evidence>
<reference evidence="15 16" key="1">
    <citation type="submission" date="2019-02" db="EMBL/GenBank/DDBJ databases">
        <title>Deep-cultivation of Planctomycetes and their phenomic and genomic characterization uncovers novel biology.</title>
        <authorList>
            <person name="Wiegand S."/>
            <person name="Jogler M."/>
            <person name="Boedeker C."/>
            <person name="Pinto D."/>
            <person name="Vollmers J."/>
            <person name="Rivas-Marin E."/>
            <person name="Kohn T."/>
            <person name="Peeters S.H."/>
            <person name="Heuer A."/>
            <person name="Rast P."/>
            <person name="Oberbeckmann S."/>
            <person name="Bunk B."/>
            <person name="Jeske O."/>
            <person name="Meyerdierks A."/>
            <person name="Storesund J.E."/>
            <person name="Kallscheuer N."/>
            <person name="Luecker S."/>
            <person name="Lage O.M."/>
            <person name="Pohl T."/>
            <person name="Merkel B.J."/>
            <person name="Hornburger P."/>
            <person name="Mueller R.-W."/>
            <person name="Bruemmer F."/>
            <person name="Labrenz M."/>
            <person name="Spormann A.M."/>
            <person name="Op den Camp H."/>
            <person name="Overmann J."/>
            <person name="Amann R."/>
            <person name="Jetten M.S.M."/>
            <person name="Mascher T."/>
            <person name="Medema M.H."/>
            <person name="Devos D.P."/>
            <person name="Kaster A.-K."/>
            <person name="Ovreas L."/>
            <person name="Rohde M."/>
            <person name="Galperin M.Y."/>
            <person name="Jogler C."/>
        </authorList>
    </citation>
    <scope>NUCLEOTIDE SEQUENCE [LARGE SCALE GENOMIC DNA]</scope>
    <source>
        <strain evidence="15 16">Q31a</strain>
    </source>
</reference>
<dbReference type="PRINTS" id="PR00075">
    <property type="entry name" value="FACDDSATRASE"/>
</dbReference>
<keyword evidence="8" id="KW-0408">Iron</keyword>
<dbReference type="GO" id="GO:0016717">
    <property type="term" value="F:oxidoreductase activity, acting on paired donors, with oxidation of a pair of donors resulting in the reduction of molecular oxygen to two molecules of water"/>
    <property type="evidence" value="ECO:0007669"/>
    <property type="project" value="InterPro"/>
</dbReference>
<feature type="region of interest" description="Disordered" evidence="12">
    <location>
        <begin position="1"/>
        <end position="26"/>
    </location>
</feature>
<dbReference type="KEGG" id="ahel:Q31a_26480"/>
<dbReference type="GO" id="GO:0016020">
    <property type="term" value="C:membrane"/>
    <property type="evidence" value="ECO:0007669"/>
    <property type="project" value="UniProtKB-SubCell"/>
</dbReference>
<evidence type="ECO:0000256" key="4">
    <source>
        <dbReference type="ARBA" id="ARBA00022692"/>
    </source>
</evidence>
<dbReference type="Proteomes" id="UP000318017">
    <property type="component" value="Chromosome"/>
</dbReference>
<dbReference type="OrthoDB" id="19906at2"/>
<dbReference type="AlphaFoldDB" id="A0A518G6W6"/>
<keyword evidence="16" id="KW-1185">Reference proteome</keyword>
<feature type="transmembrane region" description="Helical" evidence="13">
    <location>
        <begin position="230"/>
        <end position="252"/>
    </location>
</feature>
<keyword evidence="7" id="KW-0560">Oxidoreductase</keyword>
<evidence type="ECO:0000313" key="16">
    <source>
        <dbReference type="Proteomes" id="UP000318017"/>
    </source>
</evidence>
<evidence type="ECO:0000256" key="2">
    <source>
        <dbReference type="ARBA" id="ARBA00008749"/>
    </source>
</evidence>
<feature type="transmembrane region" description="Helical" evidence="13">
    <location>
        <begin position="204"/>
        <end position="224"/>
    </location>
</feature>
<evidence type="ECO:0000256" key="5">
    <source>
        <dbReference type="ARBA" id="ARBA00022832"/>
    </source>
</evidence>
<comment type="similarity">
    <text evidence="2">Belongs to the fatty acid desaturase type 2 family.</text>
</comment>
<keyword evidence="3" id="KW-0444">Lipid biosynthesis</keyword>
<dbReference type="RefSeq" id="WP_145077893.1">
    <property type="nucleotide sequence ID" value="NZ_CP036298.1"/>
</dbReference>
<protein>
    <submittedName>
        <fullName evidence="15">Fatty acid desaturase</fullName>
    </submittedName>
</protein>
<keyword evidence="5" id="KW-0276">Fatty acid metabolism</keyword>
<evidence type="ECO:0000256" key="7">
    <source>
        <dbReference type="ARBA" id="ARBA00023002"/>
    </source>
</evidence>
<comment type="subcellular location">
    <subcellularLocation>
        <location evidence="1">Membrane</location>
        <topology evidence="1">Multi-pass membrane protein</topology>
    </subcellularLocation>
</comment>
<accession>A0A518G6W6</accession>
<keyword evidence="4 13" id="KW-0812">Transmembrane</keyword>
<keyword evidence="10 13" id="KW-0472">Membrane</keyword>
<evidence type="ECO:0000256" key="1">
    <source>
        <dbReference type="ARBA" id="ARBA00004141"/>
    </source>
</evidence>
<dbReference type="GO" id="GO:0006633">
    <property type="term" value="P:fatty acid biosynthetic process"/>
    <property type="evidence" value="ECO:0007669"/>
    <property type="project" value="UniProtKB-KW"/>
</dbReference>
<gene>
    <name evidence="15" type="ORF">Q31a_26480</name>
</gene>
<evidence type="ECO:0000256" key="13">
    <source>
        <dbReference type="SAM" id="Phobius"/>
    </source>
</evidence>
<sequence>MSNKKSRRSNRRHYRQATEAAVGPTDERAVSRLLNGNAPTEASNSLTWTSGRAHTARANNINWAAAGWLVAIHLFALAAPWTFSWSGLAVLVVLHWVCGGIGICLGYHRLLTHGGFMTHRWVRRAIATIGCLAGEGPPMVWVANHRLHHARSDQEGDPHSPRDGSWWSHAFWLAYKVGGKNPNDYLKKWVPDLYRDRYMRMLDYAFVPLNVGLSLIIYAAGYAVGGSTLALSWLIWGAALRMVLVLHSTWLVNSASHLWGYRNYETRDDSRNNWWVALFTYGEGWHNNHHAHPRMAKHGHKWWEFDMTFLTIRLMKVMGIAWDLVDYRSRSEKNAKS</sequence>
<dbReference type="EMBL" id="CP036298">
    <property type="protein sequence ID" value="QDV24332.1"/>
    <property type="molecule type" value="Genomic_DNA"/>
</dbReference>
<dbReference type="Pfam" id="PF00487">
    <property type="entry name" value="FA_desaturase"/>
    <property type="match status" value="1"/>
</dbReference>
<feature type="transmembrane region" description="Helical" evidence="13">
    <location>
        <begin position="61"/>
        <end position="79"/>
    </location>
</feature>
<proteinExistence type="inferred from homology"/>
<evidence type="ECO:0000256" key="8">
    <source>
        <dbReference type="ARBA" id="ARBA00023004"/>
    </source>
</evidence>
<dbReference type="PANTHER" id="PTHR11351">
    <property type="entry name" value="ACYL-COA DESATURASE"/>
    <property type="match status" value="1"/>
</dbReference>